<sequence length="365" mass="40220">MYDRSVWTVVHQALGEYRSQTVADLRDQWPAETVWQAPLSFFKEHYPDIPAQIWEKYFTIRQKADLSLRAQWLQERDIQLIFRGDAEYPVALEGLYDPPALLYCRGRLAPEKLHLAMVGSRKATYYGKEVAERLAAELSIENCVVVSGLARGIDAKAHEGALEGGGGTIGVLGTGIDRVYPRENLPLYKRVAAHQTGAIITSFPLGAEPKPHHFPRRNRIIAGLCEGLVVVEAAAKSGALITANLALDNGRDVFAVPGMITSPQSEGCLRLIKDGAKMVCDANDILEEYGQRSLFDEEDKAKAPAANHPQAAPIMGALSAVPVSLEYLLEELEMPVEELTATLSLLMIEGLVDELPGRQYKKRSM</sequence>
<reference evidence="4 5" key="1">
    <citation type="submission" date="2016-10" db="EMBL/GenBank/DDBJ databases">
        <authorList>
            <person name="de Groot N.N."/>
        </authorList>
    </citation>
    <scope>NUCLEOTIDE SEQUENCE [LARGE SCALE GENOMIC DNA]</scope>
    <source>
        <strain evidence="4 5">DSM 20475</strain>
    </source>
</reference>
<dbReference type="RefSeq" id="WP_159428053.1">
    <property type="nucleotide sequence ID" value="NZ_FNAF01000012.1"/>
</dbReference>
<dbReference type="Gene3D" id="3.40.50.450">
    <property type="match status" value="1"/>
</dbReference>
<dbReference type="OrthoDB" id="9785707at2"/>
<accession>A0A1G6ZCK0</accession>
<evidence type="ECO:0000256" key="1">
    <source>
        <dbReference type="ARBA" id="ARBA00006525"/>
    </source>
</evidence>
<dbReference type="InterPro" id="IPR003488">
    <property type="entry name" value="DprA"/>
</dbReference>
<dbReference type="Pfam" id="PF02481">
    <property type="entry name" value="DNA_processg_A"/>
    <property type="match status" value="1"/>
</dbReference>
<evidence type="ECO:0000259" key="3">
    <source>
        <dbReference type="Pfam" id="PF17782"/>
    </source>
</evidence>
<proteinExistence type="inferred from homology"/>
<dbReference type="STRING" id="2741.SAMN04489866_11241"/>
<evidence type="ECO:0000313" key="4">
    <source>
        <dbReference type="EMBL" id="SDD99456.1"/>
    </source>
</evidence>
<dbReference type="InterPro" id="IPR036388">
    <property type="entry name" value="WH-like_DNA-bd_sf"/>
</dbReference>
<dbReference type="Proteomes" id="UP000198995">
    <property type="component" value="Unassembled WGS sequence"/>
</dbReference>
<name>A0A1G6ZCK0_PEPNI</name>
<dbReference type="AlphaFoldDB" id="A0A1G6ZCK0"/>
<dbReference type="PANTHER" id="PTHR43022:SF1">
    <property type="entry name" value="PROTEIN SMF"/>
    <property type="match status" value="1"/>
</dbReference>
<keyword evidence="5" id="KW-1185">Reference proteome</keyword>
<dbReference type="NCBIfam" id="TIGR00732">
    <property type="entry name" value="dprA"/>
    <property type="match status" value="1"/>
</dbReference>
<dbReference type="SUPFAM" id="SSF102405">
    <property type="entry name" value="MCP/YpsA-like"/>
    <property type="match status" value="1"/>
</dbReference>
<dbReference type="InterPro" id="IPR041614">
    <property type="entry name" value="DprA_WH"/>
</dbReference>
<gene>
    <name evidence="4" type="ORF">SAMN04489866_11241</name>
</gene>
<feature type="domain" description="DprA winged helix" evidence="3">
    <location>
        <begin position="299"/>
        <end position="357"/>
    </location>
</feature>
<evidence type="ECO:0000259" key="2">
    <source>
        <dbReference type="Pfam" id="PF02481"/>
    </source>
</evidence>
<dbReference type="GO" id="GO:0009294">
    <property type="term" value="P:DNA-mediated transformation"/>
    <property type="evidence" value="ECO:0007669"/>
    <property type="project" value="InterPro"/>
</dbReference>
<dbReference type="Gene3D" id="1.10.10.10">
    <property type="entry name" value="Winged helix-like DNA-binding domain superfamily/Winged helix DNA-binding domain"/>
    <property type="match status" value="1"/>
</dbReference>
<dbReference type="EMBL" id="FNAF01000012">
    <property type="protein sequence ID" value="SDD99456.1"/>
    <property type="molecule type" value="Genomic_DNA"/>
</dbReference>
<protein>
    <submittedName>
        <fullName evidence="4">DNA processing protein</fullName>
    </submittedName>
</protein>
<dbReference type="InterPro" id="IPR057666">
    <property type="entry name" value="DrpA_SLOG"/>
</dbReference>
<evidence type="ECO:0000313" key="5">
    <source>
        <dbReference type="Proteomes" id="UP000198995"/>
    </source>
</evidence>
<dbReference type="PANTHER" id="PTHR43022">
    <property type="entry name" value="PROTEIN SMF"/>
    <property type="match status" value="1"/>
</dbReference>
<feature type="domain" description="Smf/DprA SLOG" evidence="2">
    <location>
        <begin position="80"/>
        <end position="289"/>
    </location>
</feature>
<dbReference type="Pfam" id="PF17782">
    <property type="entry name" value="WHD_DprA"/>
    <property type="match status" value="1"/>
</dbReference>
<organism evidence="4 5">
    <name type="scientific">Peptococcus niger</name>
    <dbReference type="NCBI Taxonomy" id="2741"/>
    <lineage>
        <taxon>Bacteria</taxon>
        <taxon>Bacillati</taxon>
        <taxon>Bacillota</taxon>
        <taxon>Clostridia</taxon>
        <taxon>Eubacteriales</taxon>
        <taxon>Peptococcaceae</taxon>
        <taxon>Peptococcus</taxon>
    </lineage>
</organism>
<comment type="similarity">
    <text evidence="1">Belongs to the DprA/Smf family.</text>
</comment>